<keyword evidence="2" id="KW-1185">Reference proteome</keyword>
<dbReference type="Proteomes" id="UP000311382">
    <property type="component" value="Unassembled WGS sequence"/>
</dbReference>
<dbReference type="AlphaFoldDB" id="A0A5C5G5E4"/>
<dbReference type="EMBL" id="SOZI01000003">
    <property type="protein sequence ID" value="TNY24300.1"/>
    <property type="molecule type" value="Genomic_DNA"/>
</dbReference>
<proteinExistence type="predicted"/>
<name>A0A5C5G5E4_9BASI</name>
<comment type="caution">
    <text evidence="1">The sequence shown here is derived from an EMBL/GenBank/DDBJ whole genome shotgun (WGS) entry which is preliminary data.</text>
</comment>
<organism evidence="1 2">
    <name type="scientific">Rhodotorula diobovata</name>
    <dbReference type="NCBI Taxonomy" id="5288"/>
    <lineage>
        <taxon>Eukaryota</taxon>
        <taxon>Fungi</taxon>
        <taxon>Dikarya</taxon>
        <taxon>Basidiomycota</taxon>
        <taxon>Pucciniomycotina</taxon>
        <taxon>Microbotryomycetes</taxon>
        <taxon>Sporidiobolales</taxon>
        <taxon>Sporidiobolaceae</taxon>
        <taxon>Rhodotorula</taxon>
    </lineage>
</organism>
<evidence type="ECO:0000313" key="1">
    <source>
        <dbReference type="EMBL" id="TNY24300.1"/>
    </source>
</evidence>
<sequence length="75" mass="8143">MFFAIRFSATWITTSDAVLGGNGERPGFLSIWSTVVSESRRRGGRGARRMSRVAIRASALTAPPHPCVRALSQLP</sequence>
<dbReference type="OrthoDB" id="2535105at2759"/>
<evidence type="ECO:0000313" key="2">
    <source>
        <dbReference type="Proteomes" id="UP000311382"/>
    </source>
</evidence>
<protein>
    <submittedName>
        <fullName evidence="1">Uncharacterized protein</fullName>
    </submittedName>
</protein>
<accession>A0A5C5G5E4</accession>
<gene>
    <name evidence="1" type="ORF">DMC30DRAFT_387036</name>
</gene>
<reference evidence="1 2" key="1">
    <citation type="submission" date="2019-03" db="EMBL/GenBank/DDBJ databases">
        <title>Rhodosporidium diobovatum UCD-FST 08-225 genome sequencing, assembly, and annotation.</title>
        <authorList>
            <person name="Fakankun I.U."/>
            <person name="Fristensky B."/>
            <person name="Levin D.B."/>
        </authorList>
    </citation>
    <scope>NUCLEOTIDE SEQUENCE [LARGE SCALE GENOMIC DNA]</scope>
    <source>
        <strain evidence="1 2">UCD-FST 08-225</strain>
    </source>
</reference>